<comment type="caution">
    <text evidence="1">The sequence shown here is derived from an EMBL/GenBank/DDBJ whole genome shotgun (WGS) entry which is preliminary data.</text>
</comment>
<accession>A0ABR5N1M3</accession>
<dbReference type="InterPro" id="IPR013367">
    <property type="entry name" value="Flagellar_put"/>
</dbReference>
<reference evidence="1 2" key="1">
    <citation type="submission" date="2015-09" db="EMBL/GenBank/DDBJ databases">
        <title>Genome sequencing project for genomic taxonomy and phylogenomics of Bacillus-like bacteria.</title>
        <authorList>
            <person name="Liu B."/>
            <person name="Wang J."/>
            <person name="Zhu Y."/>
            <person name="Liu G."/>
            <person name="Chen Q."/>
            <person name="Chen Z."/>
            <person name="Lan J."/>
            <person name="Che J."/>
            <person name="Ge C."/>
            <person name="Shi H."/>
            <person name="Pan Z."/>
            <person name="Liu X."/>
        </authorList>
    </citation>
    <scope>NUCLEOTIDE SEQUENCE [LARGE SCALE GENOMIC DNA]</scope>
    <source>
        <strain evidence="1 2">DSM 8552</strain>
    </source>
</reference>
<dbReference type="NCBIfam" id="TIGR02530">
    <property type="entry name" value="flg_new"/>
    <property type="match status" value="1"/>
</dbReference>
<proteinExistence type="predicted"/>
<dbReference type="RefSeq" id="WP_055746978.1">
    <property type="nucleotide sequence ID" value="NZ_LJJB01000013.1"/>
</dbReference>
<gene>
    <name evidence="1" type="ORF">AN963_23595</name>
</gene>
<dbReference type="Pfam" id="PF12611">
    <property type="entry name" value="Flagellar_put"/>
    <property type="match status" value="1"/>
</dbReference>
<keyword evidence="1" id="KW-0966">Cell projection</keyword>
<keyword evidence="1" id="KW-0282">Flagellum</keyword>
<dbReference type="Proteomes" id="UP000051063">
    <property type="component" value="Unassembled WGS sequence"/>
</dbReference>
<protein>
    <submittedName>
        <fullName evidence="1">Flagellar protein</fullName>
    </submittedName>
</protein>
<evidence type="ECO:0000313" key="2">
    <source>
        <dbReference type="Proteomes" id="UP000051063"/>
    </source>
</evidence>
<organism evidence="1 2">
    <name type="scientific">Brevibacillus choshinensis</name>
    <dbReference type="NCBI Taxonomy" id="54911"/>
    <lineage>
        <taxon>Bacteria</taxon>
        <taxon>Bacillati</taxon>
        <taxon>Bacillota</taxon>
        <taxon>Bacilli</taxon>
        <taxon>Bacillales</taxon>
        <taxon>Paenibacillaceae</taxon>
        <taxon>Brevibacillus</taxon>
    </lineage>
</organism>
<dbReference type="EMBL" id="LJJB01000013">
    <property type="protein sequence ID" value="KQL44390.1"/>
    <property type="molecule type" value="Genomic_DNA"/>
</dbReference>
<keyword evidence="2" id="KW-1185">Reference proteome</keyword>
<keyword evidence="1" id="KW-0969">Cilium</keyword>
<sequence length="131" mass="14363">MNQFRVSQTYFPPKTNHVTKATTQTAQGSGKSFQQFLTESLGATAKTQPLSMSQHAVNRLRERGITLDAPQMERLETAVQKAAAKGAKESLILMDNVAYVVSIVNRKIITAVDDGSMKDNVFTNIDSAIFV</sequence>
<evidence type="ECO:0000313" key="1">
    <source>
        <dbReference type="EMBL" id="KQL44390.1"/>
    </source>
</evidence>
<name>A0ABR5N1M3_BRECH</name>